<sequence length="402" mass="43966">MSVVSRQIIVVGAGPVGLLTALGLARQGVEVTVLDSEPEVVRSPRAAVYFHTTISILKKLGLSDEAHEIGLTSTEFKMHWLETGEVMSSDMRDALEPGQEFDHNLHFGQHILAELVMRHLALLPNTEVLWNHTVKALGQDGRKARVLVDTEDGEVTFEADWIIGTDGARSTVRKLAGLPFEGFTWPDRFVATNIEYPFLDFGFCNANMVVDPVNWAVIGRLGRENLWRLTYGEDAELSEASILERLPERFAAILPDPSVPYRIDNFSPYRVHQRCAPSFRVERVLLAGDAAHACNPCGGLGLTGGVIDADTLSDTLGAVIAGRANEGVLDFYSAERRRVFLEVTSPMSTNFKRLLSESDPARRQQDKAEMFAQADKGGAEVRASSLAELIKGAAMPVGPLAA</sequence>
<dbReference type="InterPro" id="IPR002938">
    <property type="entry name" value="FAD-bd"/>
</dbReference>
<reference evidence="5 6" key="1">
    <citation type="submission" date="2021-05" db="EMBL/GenBank/DDBJ databases">
        <title>Croceibacterium sp. LX-88 genome sequence.</title>
        <authorList>
            <person name="Luo X."/>
        </authorList>
    </citation>
    <scope>NUCLEOTIDE SEQUENCE [LARGE SCALE GENOMIC DNA]</scope>
    <source>
        <strain evidence="5 6">LX-88</strain>
    </source>
</reference>
<dbReference type="RefSeq" id="WP_214537095.1">
    <property type="nucleotide sequence ID" value="NZ_JAHFVK010000002.1"/>
</dbReference>
<dbReference type="GO" id="GO:0004497">
    <property type="term" value="F:monooxygenase activity"/>
    <property type="evidence" value="ECO:0007669"/>
    <property type="project" value="UniProtKB-KW"/>
</dbReference>
<dbReference type="Proteomes" id="UP000811255">
    <property type="component" value="Unassembled WGS sequence"/>
</dbReference>
<dbReference type="InterPro" id="IPR050641">
    <property type="entry name" value="RIFMO-like"/>
</dbReference>
<protein>
    <submittedName>
        <fullName evidence="5">FAD-dependent monooxygenase</fullName>
    </submittedName>
</protein>
<dbReference type="Pfam" id="PF01494">
    <property type="entry name" value="FAD_binding_3"/>
    <property type="match status" value="1"/>
</dbReference>
<comment type="cofactor">
    <cofactor evidence="1">
        <name>FAD</name>
        <dbReference type="ChEBI" id="CHEBI:57692"/>
    </cofactor>
</comment>
<dbReference type="PANTHER" id="PTHR43004:SF19">
    <property type="entry name" value="BINDING MONOOXYGENASE, PUTATIVE (JCVI)-RELATED"/>
    <property type="match status" value="1"/>
</dbReference>
<dbReference type="PRINTS" id="PR00420">
    <property type="entry name" value="RNGMNOXGNASE"/>
</dbReference>
<proteinExistence type="predicted"/>
<feature type="domain" description="FAD-binding" evidence="4">
    <location>
        <begin position="7"/>
        <end position="341"/>
    </location>
</feature>
<dbReference type="Gene3D" id="3.30.70.2450">
    <property type="match status" value="1"/>
</dbReference>
<evidence type="ECO:0000259" key="4">
    <source>
        <dbReference type="Pfam" id="PF01494"/>
    </source>
</evidence>
<comment type="caution">
    <text evidence="5">The sequence shown here is derived from an EMBL/GenBank/DDBJ whole genome shotgun (WGS) entry which is preliminary data.</text>
</comment>
<accession>A0ABS5W8H6</accession>
<keyword evidence="5" id="KW-0503">Monooxygenase</keyword>
<evidence type="ECO:0000313" key="6">
    <source>
        <dbReference type="Proteomes" id="UP000811255"/>
    </source>
</evidence>
<keyword evidence="6" id="KW-1185">Reference proteome</keyword>
<gene>
    <name evidence="5" type="ORF">KK137_13700</name>
</gene>
<keyword evidence="5" id="KW-0560">Oxidoreductase</keyword>
<dbReference type="InterPro" id="IPR036188">
    <property type="entry name" value="FAD/NAD-bd_sf"/>
</dbReference>
<evidence type="ECO:0000256" key="3">
    <source>
        <dbReference type="ARBA" id="ARBA00022827"/>
    </source>
</evidence>
<name>A0ABS5W8H6_9SPHN</name>
<dbReference type="PANTHER" id="PTHR43004">
    <property type="entry name" value="TRK SYSTEM POTASSIUM UPTAKE PROTEIN"/>
    <property type="match status" value="1"/>
</dbReference>
<evidence type="ECO:0000256" key="1">
    <source>
        <dbReference type="ARBA" id="ARBA00001974"/>
    </source>
</evidence>
<keyword evidence="2" id="KW-0285">Flavoprotein</keyword>
<organism evidence="5 6">
    <name type="scientific">Croceibacterium selenioxidans</name>
    <dbReference type="NCBI Taxonomy" id="2838833"/>
    <lineage>
        <taxon>Bacteria</taxon>
        <taxon>Pseudomonadati</taxon>
        <taxon>Pseudomonadota</taxon>
        <taxon>Alphaproteobacteria</taxon>
        <taxon>Sphingomonadales</taxon>
        <taxon>Erythrobacteraceae</taxon>
        <taxon>Croceibacterium</taxon>
    </lineage>
</organism>
<evidence type="ECO:0000313" key="5">
    <source>
        <dbReference type="EMBL" id="MBT2135387.1"/>
    </source>
</evidence>
<keyword evidence="3" id="KW-0274">FAD</keyword>
<dbReference type="SUPFAM" id="SSF51905">
    <property type="entry name" value="FAD/NAD(P)-binding domain"/>
    <property type="match status" value="1"/>
</dbReference>
<dbReference type="Gene3D" id="3.50.50.60">
    <property type="entry name" value="FAD/NAD(P)-binding domain"/>
    <property type="match status" value="1"/>
</dbReference>
<dbReference type="EMBL" id="JAHFVK010000002">
    <property type="protein sequence ID" value="MBT2135387.1"/>
    <property type="molecule type" value="Genomic_DNA"/>
</dbReference>
<evidence type="ECO:0000256" key="2">
    <source>
        <dbReference type="ARBA" id="ARBA00022630"/>
    </source>
</evidence>